<dbReference type="GO" id="GO:0015935">
    <property type="term" value="C:small ribosomal subunit"/>
    <property type="evidence" value="ECO:0007669"/>
    <property type="project" value="InterPro"/>
</dbReference>
<feature type="active site" description="Phosphocysteine intermediate" evidence="6">
    <location>
        <position position="416"/>
    </location>
</feature>
<feature type="binding site" evidence="7">
    <location>
        <begin position="416"/>
        <end position="422"/>
    </location>
    <ligand>
        <name>substrate</name>
    </ligand>
</feature>
<dbReference type="HOGENOM" id="CLU_001839_5_0_1"/>
<evidence type="ECO:0000256" key="5">
    <source>
        <dbReference type="ARBA" id="ARBA00023274"/>
    </source>
</evidence>
<evidence type="ECO:0000256" key="9">
    <source>
        <dbReference type="RuleBase" id="RU003624"/>
    </source>
</evidence>
<comment type="similarity">
    <text evidence="1">Belongs to the protein-tyrosine phosphatase family. Non-receptor class myotubularin subfamily.</text>
</comment>
<dbReference type="EMBL" id="JPOX01000006">
    <property type="protein sequence ID" value="KFX50859.1"/>
    <property type="molecule type" value="Genomic_DNA"/>
</dbReference>
<feature type="compositionally biased region" description="Polar residues" evidence="10">
    <location>
        <begin position="259"/>
        <end position="276"/>
    </location>
</feature>
<dbReference type="InterPro" id="IPR001351">
    <property type="entry name" value="Ribosomal_uS3_C"/>
</dbReference>
<evidence type="ECO:0000256" key="1">
    <source>
        <dbReference type="ARBA" id="ARBA00007471"/>
    </source>
</evidence>
<dbReference type="CDD" id="cd02413">
    <property type="entry name" value="KH-II_40S_S3"/>
    <property type="match status" value="1"/>
</dbReference>
<feature type="domain" description="KH type-2" evidence="11">
    <location>
        <begin position="823"/>
        <end position="894"/>
    </location>
</feature>
<dbReference type="InterPro" id="IPR030564">
    <property type="entry name" value="Myotubularin"/>
</dbReference>
<dbReference type="eggNOG" id="KOG1089">
    <property type="taxonomic scope" value="Eukaryota"/>
</dbReference>
<feature type="binding site" evidence="7">
    <location>
        <begin position="352"/>
        <end position="353"/>
    </location>
    <ligand>
        <name>substrate</name>
    </ligand>
</feature>
<dbReference type="InterPro" id="IPR004044">
    <property type="entry name" value="KH_dom_type_2"/>
</dbReference>
<dbReference type="SUPFAM" id="SSF54821">
    <property type="entry name" value="Ribosomal protein S3 C-terminal domain"/>
    <property type="match status" value="1"/>
</dbReference>
<dbReference type="GO" id="GO:0003735">
    <property type="term" value="F:structural constituent of ribosome"/>
    <property type="evidence" value="ECO:0007669"/>
    <property type="project" value="InterPro"/>
</dbReference>
<evidence type="ECO:0000256" key="8">
    <source>
        <dbReference type="PROSITE-ProRule" id="PRU00118"/>
    </source>
</evidence>
<dbReference type="GO" id="GO:0003723">
    <property type="term" value="F:RNA binding"/>
    <property type="evidence" value="ECO:0007669"/>
    <property type="project" value="UniProtKB-UniRule"/>
</dbReference>
<dbReference type="Gene3D" id="3.30.1140.32">
    <property type="entry name" value="Ribosomal protein S3, C-terminal domain"/>
    <property type="match status" value="1"/>
</dbReference>
<dbReference type="SUPFAM" id="SSF52799">
    <property type="entry name" value="(Phosphotyrosine protein) phosphatases II"/>
    <property type="match status" value="1"/>
</dbReference>
<evidence type="ECO:0000313" key="13">
    <source>
        <dbReference type="EMBL" id="KFX50859.1"/>
    </source>
</evidence>
<name>A0A093VLH1_TALMA</name>
<dbReference type="InterPro" id="IPR036419">
    <property type="entry name" value="Ribosomal_S3_C_sf"/>
</dbReference>
<accession>A0A093VLH1</accession>
<dbReference type="Gene3D" id="3.30.300.20">
    <property type="match status" value="1"/>
</dbReference>
<dbReference type="GO" id="GO:0046856">
    <property type="term" value="P:phosphatidylinositol dephosphorylation"/>
    <property type="evidence" value="ECO:0007669"/>
    <property type="project" value="TreeGrafter"/>
</dbReference>
<dbReference type="NCBIfam" id="NF003219">
    <property type="entry name" value="PRK04191.1"/>
    <property type="match status" value="1"/>
</dbReference>
<gene>
    <name evidence="13" type="ORF">GQ26_0061470</name>
</gene>
<evidence type="ECO:0000256" key="10">
    <source>
        <dbReference type="SAM" id="MobiDB-lite"/>
    </source>
</evidence>
<dbReference type="PROSITE" id="PS50823">
    <property type="entry name" value="KH_TYPE_2"/>
    <property type="match status" value="1"/>
</dbReference>
<keyword evidence="4 9" id="KW-0689">Ribosomal protein</keyword>
<evidence type="ECO:0000259" key="11">
    <source>
        <dbReference type="PROSITE" id="PS50823"/>
    </source>
</evidence>
<dbReference type="PROSITE" id="PS00548">
    <property type="entry name" value="RIBOSOMAL_S3"/>
    <property type="match status" value="1"/>
</dbReference>
<dbReference type="InterPro" id="IPR009019">
    <property type="entry name" value="KH_sf_prok-type"/>
</dbReference>
<dbReference type="AlphaFoldDB" id="A0A093VLH1"/>
<dbReference type="CDD" id="cd17666">
    <property type="entry name" value="PTP-MTM-like_fungal"/>
    <property type="match status" value="1"/>
</dbReference>
<evidence type="ECO:0000256" key="6">
    <source>
        <dbReference type="PIRSR" id="PIRSR630564-1"/>
    </source>
</evidence>
<dbReference type="NCBIfam" id="TIGR01008">
    <property type="entry name" value="uS3_euk_arch"/>
    <property type="match status" value="1"/>
</dbReference>
<evidence type="ECO:0000259" key="12">
    <source>
        <dbReference type="PROSITE" id="PS51339"/>
    </source>
</evidence>
<keyword evidence="3 8" id="KW-0694">RNA-binding</keyword>
<feature type="domain" description="Myotubularin phosphatase" evidence="12">
    <location>
        <begin position="137"/>
        <end position="665"/>
    </location>
</feature>
<dbReference type="GO" id="GO:0016020">
    <property type="term" value="C:membrane"/>
    <property type="evidence" value="ECO:0007669"/>
    <property type="project" value="TreeGrafter"/>
</dbReference>
<dbReference type="PROSITE" id="PS51339">
    <property type="entry name" value="PPASE_MYOTUBULARIN"/>
    <property type="match status" value="1"/>
</dbReference>
<dbReference type="Pfam" id="PF21098">
    <property type="entry name" value="PH-GRAM_MTMR6-like"/>
    <property type="match status" value="1"/>
</dbReference>
<dbReference type="Pfam" id="PF00189">
    <property type="entry name" value="Ribosomal_S3_C"/>
    <property type="match status" value="1"/>
</dbReference>
<sequence>MDRTRVAKVEDVTLARRGNQVTGTLHLTPHHLIFSHTPHVSEEALASGTPIRPREMWITYPIISFCTLRTAPTVSRQPSSIRLRCRDFTFVCFYFANENKARDVYDTLKQWTCRIGRVEKLYAFTYQPPPPEQGLDGWQLYDARKEWNRQGVGREGSNVNWRISAINADYSFSPTYPDMLVVPSNISDNTLNYAARYRSRARIPVLTYLHPVNNCSITRSSQPLVGVRQNRSIQDEKLLAAIFSTSQSDRPLAGFTPPSLDQESTNSSWEEGASSQSQEFYLTNAEELEDEVISAARGDRPEKPSVYGAQQRNLIVDARPTVNAFAMQAVGLGSENMDNYKFATKAYLGIDNIHVMRDSLNKVVEALKESDVTPLRPNRELLAKSNWLKYISVILEGASLIARQVGLQHSHVLIHCSDGWDRTSQLSALSQICLDPYYRTLEGFIVLVEKDWLSFGHMFRHRAGLLNSEKWFQIENERIGGDTNRSFGETSEPRKALENAFLSAKNFFNQKNNSRDSLVDDDGEGSNLDSDGPLKKPNPTPRSAASEKETTKVKETSPVFHQFLDATYQLLYQYPTRFEFNERFLRRLLYHLYSCQYGTFLYNNEKERVDCNAKTKTRSVWDYFLARREQFINPNYDPLIDDKQRAHERLIFPRIDEVRWWSEAFGRTDVEMNGSRTTANPGFPYLSGQTTGRNSPVLAGVETTDTVIGDVPPSRPLHAGISSLTTELSNMSMPKFSHDADSSIKNEVELEMQKGAALFPFKHLAPFARSRLFTNFFGALTTTRQHHLDRLDRISTSATMAATQGAISKRRKFVADGVFYAELNEFFQRELAEEGYSGVEVRVTPTVTDIIIRATHTQEVLGEQGRRIRELTSLIQKRFKFPENSVSLYAAKVQNRGLSAVAQCESLRYKLLNGLAVRRACYGVLRFIMESGAKGCEVVVSGKLRAARAKSMKFTDGFMIHSGQPAKEFIDSATRHVLLRQGVLGIKVKIMRGSDPEGKSGPQKTLPDAVTIIEPKEEQPILQPVSQDYGAKALAAQQLAEQQRLAEQQEAEGAEGAAPAEYVQE</sequence>
<evidence type="ECO:0000256" key="3">
    <source>
        <dbReference type="ARBA" id="ARBA00022884"/>
    </source>
</evidence>
<dbReference type="SUPFAM" id="SSF50729">
    <property type="entry name" value="PH domain-like"/>
    <property type="match status" value="1"/>
</dbReference>
<dbReference type="Pfam" id="PF06602">
    <property type="entry name" value="Myotub-related"/>
    <property type="match status" value="1"/>
</dbReference>
<dbReference type="SUPFAM" id="SSF54814">
    <property type="entry name" value="Prokaryotic type KH domain (KH-domain type II)"/>
    <property type="match status" value="1"/>
</dbReference>
<dbReference type="PANTHER" id="PTHR10807">
    <property type="entry name" value="MYOTUBULARIN-RELATED"/>
    <property type="match status" value="1"/>
</dbReference>
<dbReference type="GO" id="GO:0006412">
    <property type="term" value="P:translation"/>
    <property type="evidence" value="ECO:0007669"/>
    <property type="project" value="InterPro"/>
</dbReference>
<evidence type="ECO:0000256" key="7">
    <source>
        <dbReference type="PIRSR" id="PIRSR630564-2"/>
    </source>
</evidence>
<dbReference type="InterPro" id="IPR018280">
    <property type="entry name" value="Ribosomal_uS3_CS"/>
</dbReference>
<feature type="compositionally biased region" description="Low complexity" evidence="10">
    <location>
        <begin position="1054"/>
        <end position="1065"/>
    </location>
</feature>
<reference key="1">
    <citation type="journal article" date="2014" name="PLoS Genet.">
        <title>Signature Gene Expression Reveals Novel Clues to the Molecular Mechanisms of Dimorphic Transition in Penicillium marneffei.</title>
        <authorList>
            <person name="Yang E."/>
            <person name="Wang G."/>
            <person name="Cai J."/>
            <person name="Woo P.C."/>
            <person name="Lau S.K."/>
            <person name="Yuen K.-Y."/>
            <person name="Chow W.-N."/>
            <person name="Lin X."/>
        </authorList>
    </citation>
    <scope>NUCLEOTIDE SEQUENCE [LARGE SCALE GENOMIC DNA]</scope>
    <source>
        <strain>PM1</strain>
    </source>
</reference>
<dbReference type="InterPro" id="IPR048994">
    <property type="entry name" value="PH-GRAM_MTMR6-9"/>
</dbReference>
<dbReference type="PANTHER" id="PTHR10807:SF128">
    <property type="entry name" value="PHOSPHATIDYLINOSITOL-3,5-BISPHOSPHATE 3-PHOSPHATASE"/>
    <property type="match status" value="1"/>
</dbReference>
<evidence type="ECO:0000256" key="2">
    <source>
        <dbReference type="ARBA" id="ARBA00010761"/>
    </source>
</evidence>
<dbReference type="Pfam" id="PF07650">
    <property type="entry name" value="KH_2"/>
    <property type="match status" value="1"/>
</dbReference>
<dbReference type="GO" id="GO:0022626">
    <property type="term" value="C:cytosolic ribosome"/>
    <property type="evidence" value="ECO:0007669"/>
    <property type="project" value="UniProtKB-ARBA"/>
</dbReference>
<dbReference type="InterPro" id="IPR011993">
    <property type="entry name" value="PH-like_dom_sf"/>
</dbReference>
<comment type="similarity">
    <text evidence="2 9">Belongs to the universal ribosomal protein uS3 family.</text>
</comment>
<dbReference type="InterPro" id="IPR015946">
    <property type="entry name" value="KH_dom-like_a/b"/>
</dbReference>
<feature type="region of interest" description="Disordered" evidence="10">
    <location>
        <begin position="512"/>
        <end position="553"/>
    </location>
</feature>
<feature type="region of interest" description="Disordered" evidence="10">
    <location>
        <begin position="249"/>
        <end position="276"/>
    </location>
</feature>
<dbReference type="Gene3D" id="2.30.29.30">
    <property type="entry name" value="Pleckstrin-homology domain (PH domain)/Phosphotyrosine-binding domain (PTB)"/>
    <property type="match status" value="1"/>
</dbReference>
<feature type="region of interest" description="Disordered" evidence="10">
    <location>
        <begin position="1044"/>
        <end position="1065"/>
    </location>
</feature>
<dbReference type="InterPro" id="IPR010569">
    <property type="entry name" value="Myotubularin-like_Pase_dom"/>
</dbReference>
<organism evidence="13">
    <name type="scientific">Talaromyces marneffei PM1</name>
    <dbReference type="NCBI Taxonomy" id="1077442"/>
    <lineage>
        <taxon>Eukaryota</taxon>
        <taxon>Fungi</taxon>
        <taxon>Dikarya</taxon>
        <taxon>Ascomycota</taxon>
        <taxon>Pezizomycotina</taxon>
        <taxon>Eurotiomycetes</taxon>
        <taxon>Eurotiomycetidae</taxon>
        <taxon>Eurotiales</taxon>
        <taxon>Trichocomaceae</taxon>
        <taxon>Talaromyces</taxon>
        <taxon>Talaromyces sect. Talaromyces</taxon>
    </lineage>
</organism>
<reference evidence="13" key="2">
    <citation type="journal article" date="2014" name="PLoS Genet.">
        <title>Signature gene expression reveals novel clues to the molecular mechanisms of dimorphic transition in Penicillium marneffei.</title>
        <authorList>
            <person name="Yang E."/>
            <person name="Wang G."/>
            <person name="Cai J."/>
            <person name="Woo P.C."/>
            <person name="Lau S.K."/>
            <person name="Yuen K.-Y."/>
            <person name="Chow W.-N."/>
            <person name="Lin X."/>
        </authorList>
    </citation>
    <scope>NUCLEOTIDE SEQUENCE</scope>
    <source>
        <strain evidence="13">PM1</strain>
    </source>
</reference>
<dbReference type="InterPro" id="IPR016130">
    <property type="entry name" value="Tyr_Pase_AS"/>
</dbReference>
<proteinExistence type="inferred from homology"/>
<comment type="caution">
    <text evidence="13">The sequence shown here is derived from an EMBL/GenBank/DDBJ whole genome shotgun (WGS) entry which is preliminary data.</text>
</comment>
<dbReference type="FunFam" id="3.30.300.20:FF:000006">
    <property type="entry name" value="40S ribosomal protein S3"/>
    <property type="match status" value="1"/>
</dbReference>
<keyword evidence="5 9" id="KW-0687">Ribonucleoprotein</keyword>
<protein>
    <submittedName>
        <fullName evidence="13">Phosphoinositide 3-phosphatase</fullName>
    </submittedName>
</protein>
<dbReference type="InterPro" id="IPR005703">
    <property type="entry name" value="Ribosomal_uS3_euk/arc"/>
</dbReference>
<dbReference type="InterPro" id="IPR029021">
    <property type="entry name" value="Prot-tyrosine_phosphatase-like"/>
</dbReference>
<dbReference type="GO" id="GO:0004438">
    <property type="term" value="F:phosphatidylinositol-3-phosphate phosphatase activity"/>
    <property type="evidence" value="ECO:0007669"/>
    <property type="project" value="TreeGrafter"/>
</dbReference>
<dbReference type="FunFam" id="3.30.1140.32:FF:000004">
    <property type="entry name" value="40S ribosomal protein S3"/>
    <property type="match status" value="1"/>
</dbReference>
<dbReference type="PROSITE" id="PS00383">
    <property type="entry name" value="TYR_PHOSPHATASE_1"/>
    <property type="match status" value="1"/>
</dbReference>
<evidence type="ECO:0000256" key="4">
    <source>
        <dbReference type="ARBA" id="ARBA00022980"/>
    </source>
</evidence>